<keyword evidence="2" id="KW-0472">Membrane</keyword>
<keyword evidence="2" id="KW-1133">Transmembrane helix</keyword>
<evidence type="ECO:0000256" key="1">
    <source>
        <dbReference type="SAM" id="MobiDB-lite"/>
    </source>
</evidence>
<sequence length="220" mass="24136">MGRVHHAHMRECECAGKHTASIGKVRSGRASLPDAPKPRFACDFCRRIFDAAMALGSHQRYCDDGTWRCLLCECTFAETASKCHGPNGPRTLCVACSTRHRTSDASTAGRRPANAERPARAGTAAQDAGGSLLCDGCERVFDKPHALRERQRSLRPSPLHSGFSFACYSLPFGFLRCTSLTRARARVPLQTRNQTVVFACSFGTLVSFLFWCLRLGSPSH</sequence>
<keyword evidence="2" id="KW-0812">Transmembrane</keyword>
<organism evidence="3">
    <name type="scientific">Chrysotila carterae</name>
    <name type="common">Marine alga</name>
    <name type="synonym">Syracosphaera carterae</name>
    <dbReference type="NCBI Taxonomy" id="13221"/>
    <lineage>
        <taxon>Eukaryota</taxon>
        <taxon>Haptista</taxon>
        <taxon>Haptophyta</taxon>
        <taxon>Prymnesiophyceae</taxon>
        <taxon>Isochrysidales</taxon>
        <taxon>Isochrysidaceae</taxon>
        <taxon>Chrysotila</taxon>
    </lineage>
</organism>
<name>A0A7S4BUH4_CHRCT</name>
<dbReference type="AlphaFoldDB" id="A0A7S4BUH4"/>
<protein>
    <recommendedName>
        <fullName evidence="4">C2H2-type domain-containing protein</fullName>
    </recommendedName>
</protein>
<dbReference type="EMBL" id="HBIZ01046644">
    <property type="protein sequence ID" value="CAE0777257.1"/>
    <property type="molecule type" value="Transcribed_RNA"/>
</dbReference>
<proteinExistence type="predicted"/>
<evidence type="ECO:0000313" key="3">
    <source>
        <dbReference type="EMBL" id="CAE0777257.1"/>
    </source>
</evidence>
<feature type="transmembrane region" description="Helical" evidence="2">
    <location>
        <begin position="195"/>
        <end position="213"/>
    </location>
</feature>
<gene>
    <name evidence="3" type="ORF">PCAR00345_LOCUS29896</name>
</gene>
<feature type="region of interest" description="Disordered" evidence="1">
    <location>
        <begin position="104"/>
        <end position="127"/>
    </location>
</feature>
<accession>A0A7S4BUH4</accession>
<evidence type="ECO:0000256" key="2">
    <source>
        <dbReference type="SAM" id="Phobius"/>
    </source>
</evidence>
<reference evidence="3" key="1">
    <citation type="submission" date="2021-01" db="EMBL/GenBank/DDBJ databases">
        <authorList>
            <person name="Corre E."/>
            <person name="Pelletier E."/>
            <person name="Niang G."/>
            <person name="Scheremetjew M."/>
            <person name="Finn R."/>
            <person name="Kale V."/>
            <person name="Holt S."/>
            <person name="Cochrane G."/>
            <person name="Meng A."/>
            <person name="Brown T."/>
            <person name="Cohen L."/>
        </authorList>
    </citation>
    <scope>NUCLEOTIDE SEQUENCE</scope>
    <source>
        <strain evidence="3">CCMP645</strain>
    </source>
</reference>
<evidence type="ECO:0008006" key="4">
    <source>
        <dbReference type="Google" id="ProtNLM"/>
    </source>
</evidence>